<gene>
    <name evidence="2" type="ORF">IWQ60_000938</name>
</gene>
<reference evidence="2" key="1">
    <citation type="submission" date="2022-07" db="EMBL/GenBank/DDBJ databases">
        <title>Phylogenomic reconstructions and comparative analyses of Kickxellomycotina fungi.</title>
        <authorList>
            <person name="Reynolds N.K."/>
            <person name="Stajich J.E."/>
            <person name="Barry K."/>
            <person name="Grigoriev I.V."/>
            <person name="Crous P."/>
            <person name="Smith M.E."/>
        </authorList>
    </citation>
    <scope>NUCLEOTIDE SEQUENCE</scope>
    <source>
        <strain evidence="2">RSA 861</strain>
    </source>
</reference>
<feature type="region of interest" description="Disordered" evidence="1">
    <location>
        <begin position="81"/>
        <end position="102"/>
    </location>
</feature>
<comment type="caution">
    <text evidence="2">The sequence shown here is derived from an EMBL/GenBank/DDBJ whole genome shotgun (WGS) entry which is preliminary data.</text>
</comment>
<name>A0A9W8E303_9FUNG</name>
<evidence type="ECO:0000313" key="3">
    <source>
        <dbReference type="Proteomes" id="UP001150569"/>
    </source>
</evidence>
<dbReference type="AlphaFoldDB" id="A0A9W8E303"/>
<sequence length="315" mass="33031">MAGSRETRTRTEGRINRRHLKIQMLLAGPVRSLYAPPLTADQLAKIPVINYTDAMAHRLRFCTESAIRRFRVIYNALGTSSDEESGGDDDNNNNADGDAGMFGSRLAGGHSRDLSFNLRSVVLNSEKATGLLGTAGGGGVGQDTFQMGLFTPRETGAYALDTITPATRCSGGGGDSTGLTLVSGEVTGSLLSQINLGLGNPVHSADSTVLRELSPAHSSGGGSGPRNSGSLVRIERPSLLSSRSKIRKKTATYEGVMKTLRGRKLAGPPQCPVCEDPFATDDALRQLPATDGDHAAFIGSRSGPFVMGPQVETGG</sequence>
<proteinExistence type="predicted"/>
<dbReference type="EMBL" id="JANBPT010000026">
    <property type="protein sequence ID" value="KAJ1929719.1"/>
    <property type="molecule type" value="Genomic_DNA"/>
</dbReference>
<feature type="compositionally biased region" description="Acidic residues" evidence="1">
    <location>
        <begin position="81"/>
        <end position="91"/>
    </location>
</feature>
<feature type="region of interest" description="Disordered" evidence="1">
    <location>
        <begin position="213"/>
        <end position="233"/>
    </location>
</feature>
<protein>
    <submittedName>
        <fullName evidence="2">Uncharacterized protein</fullName>
    </submittedName>
</protein>
<organism evidence="2 3">
    <name type="scientific">Tieghemiomyces parasiticus</name>
    <dbReference type="NCBI Taxonomy" id="78921"/>
    <lineage>
        <taxon>Eukaryota</taxon>
        <taxon>Fungi</taxon>
        <taxon>Fungi incertae sedis</taxon>
        <taxon>Zoopagomycota</taxon>
        <taxon>Kickxellomycotina</taxon>
        <taxon>Dimargaritomycetes</taxon>
        <taxon>Dimargaritales</taxon>
        <taxon>Dimargaritaceae</taxon>
        <taxon>Tieghemiomyces</taxon>
    </lineage>
</organism>
<dbReference type="Proteomes" id="UP001150569">
    <property type="component" value="Unassembled WGS sequence"/>
</dbReference>
<evidence type="ECO:0000256" key="1">
    <source>
        <dbReference type="SAM" id="MobiDB-lite"/>
    </source>
</evidence>
<keyword evidence="3" id="KW-1185">Reference proteome</keyword>
<evidence type="ECO:0000313" key="2">
    <source>
        <dbReference type="EMBL" id="KAJ1929719.1"/>
    </source>
</evidence>
<accession>A0A9W8E303</accession>